<organism evidence="10 11">
    <name type="scientific">Photobacterium marinum</name>
    <dbReference type="NCBI Taxonomy" id="1056511"/>
    <lineage>
        <taxon>Bacteria</taxon>
        <taxon>Pseudomonadati</taxon>
        <taxon>Pseudomonadota</taxon>
        <taxon>Gammaproteobacteria</taxon>
        <taxon>Vibrionales</taxon>
        <taxon>Vibrionaceae</taxon>
        <taxon>Photobacterium</taxon>
    </lineage>
</organism>
<evidence type="ECO:0000256" key="1">
    <source>
        <dbReference type="ARBA" id="ARBA00004571"/>
    </source>
</evidence>
<evidence type="ECO:0000256" key="4">
    <source>
        <dbReference type="ARBA" id="ARBA00022692"/>
    </source>
</evidence>
<keyword evidence="4 8" id="KW-0812">Transmembrane</keyword>
<dbReference type="InterPro" id="IPR037066">
    <property type="entry name" value="Plug_dom_sf"/>
</dbReference>
<dbReference type="InterPro" id="IPR036942">
    <property type="entry name" value="Beta-barrel_TonB_sf"/>
</dbReference>
<keyword evidence="3 8" id="KW-1134">Transmembrane beta strand</keyword>
<evidence type="ECO:0000256" key="7">
    <source>
        <dbReference type="ARBA" id="ARBA00023237"/>
    </source>
</evidence>
<feature type="domain" description="TonB-dependent receptor plug" evidence="9">
    <location>
        <begin position="42"/>
        <end position="151"/>
    </location>
</feature>
<dbReference type="InterPro" id="IPR012910">
    <property type="entry name" value="Plug_dom"/>
</dbReference>
<dbReference type="Gene3D" id="2.170.130.10">
    <property type="entry name" value="TonB-dependent receptor, plug domain"/>
    <property type="match status" value="1"/>
</dbReference>
<reference evidence="10 11" key="1">
    <citation type="submission" date="2012-12" db="EMBL/GenBank/DDBJ databases">
        <title>Genome Assembly of Photobacterium sp. AK15.</title>
        <authorList>
            <person name="Khatri I."/>
            <person name="Vaidya B."/>
            <person name="Srinivas T.N.R."/>
            <person name="Subramanian S."/>
            <person name="Pinnaka A."/>
        </authorList>
    </citation>
    <scope>NUCLEOTIDE SEQUENCE [LARGE SCALE GENOMIC DNA]</scope>
    <source>
        <strain evidence="10 11">AK15</strain>
    </source>
</reference>
<dbReference type="PROSITE" id="PS52016">
    <property type="entry name" value="TONB_DEPENDENT_REC_3"/>
    <property type="match status" value="1"/>
</dbReference>
<dbReference type="InterPro" id="IPR039426">
    <property type="entry name" value="TonB-dep_rcpt-like"/>
</dbReference>
<dbReference type="GO" id="GO:0009279">
    <property type="term" value="C:cell outer membrane"/>
    <property type="evidence" value="ECO:0007669"/>
    <property type="project" value="UniProtKB-SubCell"/>
</dbReference>
<keyword evidence="5" id="KW-0732">Signal</keyword>
<evidence type="ECO:0000256" key="8">
    <source>
        <dbReference type="PROSITE-ProRule" id="PRU01360"/>
    </source>
</evidence>
<evidence type="ECO:0000256" key="2">
    <source>
        <dbReference type="ARBA" id="ARBA00022448"/>
    </source>
</evidence>
<evidence type="ECO:0000256" key="6">
    <source>
        <dbReference type="ARBA" id="ARBA00023136"/>
    </source>
</evidence>
<dbReference type="RefSeq" id="WP_007466903.1">
    <property type="nucleotide sequence ID" value="NZ_AMZO01000021.1"/>
</dbReference>
<protein>
    <submittedName>
        <fullName evidence="10">TonB-dependent receptor</fullName>
    </submittedName>
</protein>
<dbReference type="Gene3D" id="2.40.170.20">
    <property type="entry name" value="TonB-dependent receptor, beta-barrel domain"/>
    <property type="match status" value="1"/>
</dbReference>
<name>L8JBC1_9GAMM</name>
<proteinExistence type="inferred from homology"/>
<keyword evidence="10" id="KW-0675">Receptor</keyword>
<evidence type="ECO:0000313" key="11">
    <source>
        <dbReference type="Proteomes" id="UP000011134"/>
    </source>
</evidence>
<dbReference type="PANTHER" id="PTHR30069:SF29">
    <property type="entry name" value="HEMOGLOBIN AND HEMOGLOBIN-HAPTOGLOBIN-BINDING PROTEIN 1-RELATED"/>
    <property type="match status" value="1"/>
</dbReference>
<dbReference type="EMBL" id="AMZO01000021">
    <property type="protein sequence ID" value="ELR64839.1"/>
    <property type="molecule type" value="Genomic_DNA"/>
</dbReference>
<dbReference type="SUPFAM" id="SSF56935">
    <property type="entry name" value="Porins"/>
    <property type="match status" value="1"/>
</dbReference>
<comment type="caution">
    <text evidence="10">The sequence shown here is derived from an EMBL/GenBank/DDBJ whole genome shotgun (WGS) entry which is preliminary data.</text>
</comment>
<dbReference type="GO" id="GO:0015344">
    <property type="term" value="F:siderophore uptake transmembrane transporter activity"/>
    <property type="evidence" value="ECO:0007669"/>
    <property type="project" value="TreeGrafter"/>
</dbReference>
<keyword evidence="2 8" id="KW-0813">Transport</keyword>
<gene>
    <name evidence="10" type="ORF">C942_01929</name>
</gene>
<evidence type="ECO:0000256" key="3">
    <source>
        <dbReference type="ARBA" id="ARBA00022452"/>
    </source>
</evidence>
<accession>L8JBC1</accession>
<evidence type="ECO:0000256" key="5">
    <source>
        <dbReference type="ARBA" id="ARBA00022729"/>
    </source>
</evidence>
<keyword evidence="11" id="KW-1185">Reference proteome</keyword>
<evidence type="ECO:0000259" key="9">
    <source>
        <dbReference type="Pfam" id="PF07715"/>
    </source>
</evidence>
<sequence length="689" mass="78153">MPLLFSASVKSNDLDTLMAMSLEDLSATQITVTTAAKKEQSLSSVPGAVYVISDEQIRRSGVRSIAEALALAPGVQVTKISEFNWQVSLRGLNEVLFNKLLVMIDGRTVFSPLMSGTFWDTVDTVLEDIERIEIIRGTAGTMWGGNAANGVVNIITKHSRDTLGNYLEISAGEHNYREINYRYGMTLSETTTARVFAKGLKSDYYFFNDDQWENYRGGIRVDYFNSDTQIIFESGGYHNKSSHDWLTVGLNKKLNYFYLQPEQFDDYSYGGYISMDVTKQHNQTDYEVSLWADANSSTEPSSNGKFYTIDFEGLLRNRFNSVHELTSGAGIRLVHRHNASYPTGKNDTLPLWGRVTREPKGTDTIYNAYLQLESTLSDTITTTLGTKIEHFTLNHSTELQPQARVLYSYSPLHQWWAGAGRAVVTPSVVDSVTDHYIFTDTAQPISPTQTGRFPVLKFTFGNEEMENESVITWDLGHRYTHSPSLSIDSTVFYSRYKHLRMLDEPYLYCSFGSCRDGVTVPGGLFVQSSHYTNQLNAESVGFETAFHWQPLSNLRIQTSYSFINTEPDCQGLKYCDTDTFGGYPAKYKYQPNHFVSVFSQWDITQAWQLDLWYRYKSAVNSGVTFKNGHKPFDAPSVSTFDVRLAWQEKPDWPKVELIIDALGKEQYEDQPGKAKIEETAYLRASWDFL</sequence>
<dbReference type="PATRIC" id="fig|1056511.3.peg.3005"/>
<dbReference type="AlphaFoldDB" id="L8JBC1"/>
<comment type="similarity">
    <text evidence="8">Belongs to the TonB-dependent receptor family.</text>
</comment>
<dbReference type="PANTHER" id="PTHR30069">
    <property type="entry name" value="TONB-DEPENDENT OUTER MEMBRANE RECEPTOR"/>
    <property type="match status" value="1"/>
</dbReference>
<dbReference type="Pfam" id="PF07715">
    <property type="entry name" value="Plug"/>
    <property type="match status" value="1"/>
</dbReference>
<keyword evidence="6 8" id="KW-0472">Membrane</keyword>
<dbReference type="Proteomes" id="UP000011134">
    <property type="component" value="Unassembled WGS sequence"/>
</dbReference>
<comment type="subcellular location">
    <subcellularLocation>
        <location evidence="1 8">Cell outer membrane</location>
        <topology evidence="1 8">Multi-pass membrane protein</topology>
    </subcellularLocation>
</comment>
<dbReference type="GO" id="GO:0044718">
    <property type="term" value="P:siderophore transmembrane transport"/>
    <property type="evidence" value="ECO:0007669"/>
    <property type="project" value="TreeGrafter"/>
</dbReference>
<keyword evidence="7 8" id="KW-0998">Cell outer membrane</keyword>
<evidence type="ECO:0000313" key="10">
    <source>
        <dbReference type="EMBL" id="ELR64839.1"/>
    </source>
</evidence>